<evidence type="ECO:0000313" key="2">
    <source>
        <dbReference type="Proteomes" id="UP000199594"/>
    </source>
</evidence>
<organism evidence="1 2">
    <name type="scientific">Halomonas saccharevitans</name>
    <dbReference type="NCBI Taxonomy" id="416872"/>
    <lineage>
        <taxon>Bacteria</taxon>
        <taxon>Pseudomonadati</taxon>
        <taxon>Pseudomonadota</taxon>
        <taxon>Gammaproteobacteria</taxon>
        <taxon>Oceanospirillales</taxon>
        <taxon>Halomonadaceae</taxon>
        <taxon>Halomonas</taxon>
    </lineage>
</organism>
<dbReference type="SUPFAM" id="SSF46785">
    <property type="entry name" value="Winged helix' DNA-binding domain"/>
    <property type="match status" value="1"/>
</dbReference>
<gene>
    <name evidence="1" type="ORF">SAMN04487956_11778</name>
</gene>
<reference evidence="1 2" key="1">
    <citation type="submission" date="2016-10" db="EMBL/GenBank/DDBJ databases">
        <authorList>
            <person name="de Groot N.N."/>
        </authorList>
    </citation>
    <scope>NUCLEOTIDE SEQUENCE [LARGE SCALE GENOMIC DNA]</scope>
    <source>
        <strain evidence="1 2">CGMCC 1.6493</strain>
    </source>
</reference>
<dbReference type="RefSeq" id="WP_175535069.1">
    <property type="nucleotide sequence ID" value="NZ_FPAQ01000017.1"/>
</dbReference>
<sequence>MKAFASQDDLDVALEDEIREILGRATGPLTLAEIYAHTTLAEGRHSVASRLAFMTQQGALVAHPHGDGRRYSLPMLAQGEGATPPTTIKGRVEAHLAHVGKPLSLRQIADNLHLDRKAVTRALNALGRDVRVEKVQLERGRVAWRTIAAESTAPAAPEPVAPEPARPSMQQLIAGLRQAWGVPAASLESSDEAAAEPVFALASDGSLTLCAHETELLLDADEAEALMAYLAPWVISRHADRRSA</sequence>
<name>A0A1I7AH21_9GAMM</name>
<accession>A0A1I7AH21</accession>
<evidence type="ECO:0000313" key="1">
    <source>
        <dbReference type="EMBL" id="SFT74237.1"/>
    </source>
</evidence>
<dbReference type="InterPro" id="IPR036390">
    <property type="entry name" value="WH_DNA-bd_sf"/>
</dbReference>
<dbReference type="Proteomes" id="UP000199594">
    <property type="component" value="Unassembled WGS sequence"/>
</dbReference>
<proteinExistence type="predicted"/>
<dbReference type="Pfam" id="PF06224">
    <property type="entry name" value="AlkZ-like"/>
    <property type="match status" value="1"/>
</dbReference>
<protein>
    <submittedName>
        <fullName evidence="1">Uncharacterized protein</fullName>
    </submittedName>
</protein>
<dbReference type="EMBL" id="FPAQ01000017">
    <property type="protein sequence ID" value="SFT74237.1"/>
    <property type="molecule type" value="Genomic_DNA"/>
</dbReference>
<dbReference type="AlphaFoldDB" id="A0A1I7AH21"/>
<dbReference type="InterPro" id="IPR009351">
    <property type="entry name" value="AlkZ-like"/>
</dbReference>